<keyword evidence="4" id="KW-0411">Iron-sulfur</keyword>
<evidence type="ECO:0000256" key="3">
    <source>
        <dbReference type="ARBA" id="ARBA00023004"/>
    </source>
</evidence>
<dbReference type="SUPFAM" id="SSF50022">
    <property type="entry name" value="ISP domain"/>
    <property type="match status" value="1"/>
</dbReference>
<dbReference type="PANTHER" id="PTHR40261:SF1">
    <property type="entry name" value="RIESKE DOMAIN-CONTAINING PROTEIN"/>
    <property type="match status" value="1"/>
</dbReference>
<feature type="domain" description="Rieske" evidence="5">
    <location>
        <begin position="43"/>
        <end position="115"/>
    </location>
</feature>
<proteinExistence type="predicted"/>
<dbReference type="Proteomes" id="UP000295106">
    <property type="component" value="Unassembled WGS sequence"/>
</dbReference>
<evidence type="ECO:0000256" key="4">
    <source>
        <dbReference type="ARBA" id="ARBA00023014"/>
    </source>
</evidence>
<sequence>MNGAGPGVPLCPSAALAERGEAHVWDVLDERGQPARAFALRFDGRVVAYLNRCAHLPAELDWQPGRFLDADGRFVVCAMHGAVYEPEDGRCLAGPGAGGRLVPLDVAELDGTVTWYPSREIRPAPPADESAT</sequence>
<evidence type="ECO:0000256" key="2">
    <source>
        <dbReference type="ARBA" id="ARBA00022723"/>
    </source>
</evidence>
<name>A0A4R2MDM1_RUBGE</name>
<protein>
    <submittedName>
        <fullName evidence="6">Nitrite reductase/ring-hydroxylating ferredoxin subunit</fullName>
    </submittedName>
</protein>
<dbReference type="Gene3D" id="2.102.10.10">
    <property type="entry name" value="Rieske [2Fe-2S] iron-sulphur domain"/>
    <property type="match status" value="1"/>
</dbReference>
<dbReference type="InterPro" id="IPR036922">
    <property type="entry name" value="Rieske_2Fe-2S_sf"/>
</dbReference>
<dbReference type="EMBL" id="SLXD01000006">
    <property type="protein sequence ID" value="TCP02574.1"/>
    <property type="molecule type" value="Genomic_DNA"/>
</dbReference>
<comment type="caution">
    <text evidence="6">The sequence shown here is derived from an EMBL/GenBank/DDBJ whole genome shotgun (WGS) entry which is preliminary data.</text>
</comment>
<gene>
    <name evidence="6" type="ORF">EV684_106136</name>
</gene>
<dbReference type="PROSITE" id="PS51296">
    <property type="entry name" value="RIESKE"/>
    <property type="match status" value="1"/>
</dbReference>
<dbReference type="OrthoDB" id="9794779at2"/>
<organism evidence="6 7">
    <name type="scientific">Rubrivivax gelatinosus</name>
    <name type="common">Rhodocyclus gelatinosus</name>
    <name type="synonym">Rhodopseudomonas gelatinosa</name>
    <dbReference type="NCBI Taxonomy" id="28068"/>
    <lineage>
        <taxon>Bacteria</taxon>
        <taxon>Pseudomonadati</taxon>
        <taxon>Pseudomonadota</taxon>
        <taxon>Betaproteobacteria</taxon>
        <taxon>Burkholderiales</taxon>
        <taxon>Sphaerotilaceae</taxon>
        <taxon>Rubrivivax</taxon>
    </lineage>
</organism>
<dbReference type="GeneID" id="99683538"/>
<dbReference type="PANTHER" id="PTHR40261">
    <property type="match status" value="1"/>
</dbReference>
<accession>A0A4R2MDM1</accession>
<dbReference type="CDD" id="cd03467">
    <property type="entry name" value="Rieske"/>
    <property type="match status" value="1"/>
</dbReference>
<keyword evidence="3" id="KW-0408">Iron</keyword>
<dbReference type="AlphaFoldDB" id="A0A4R2MDM1"/>
<dbReference type="GO" id="GO:0051537">
    <property type="term" value="F:2 iron, 2 sulfur cluster binding"/>
    <property type="evidence" value="ECO:0007669"/>
    <property type="project" value="UniProtKB-KW"/>
</dbReference>
<dbReference type="GO" id="GO:0046872">
    <property type="term" value="F:metal ion binding"/>
    <property type="evidence" value="ECO:0007669"/>
    <property type="project" value="UniProtKB-KW"/>
</dbReference>
<evidence type="ECO:0000259" key="5">
    <source>
        <dbReference type="PROSITE" id="PS51296"/>
    </source>
</evidence>
<dbReference type="Pfam" id="PF00355">
    <property type="entry name" value="Rieske"/>
    <property type="match status" value="1"/>
</dbReference>
<dbReference type="InterPro" id="IPR017941">
    <property type="entry name" value="Rieske_2Fe-2S"/>
</dbReference>
<evidence type="ECO:0000256" key="1">
    <source>
        <dbReference type="ARBA" id="ARBA00022714"/>
    </source>
</evidence>
<reference evidence="6 7" key="1">
    <citation type="submission" date="2019-03" db="EMBL/GenBank/DDBJ databases">
        <title>Genomic Encyclopedia of Type Strains, Phase IV (KMG-IV): sequencing the most valuable type-strain genomes for metagenomic binning, comparative biology and taxonomic classification.</title>
        <authorList>
            <person name="Goeker M."/>
        </authorList>
    </citation>
    <scope>NUCLEOTIDE SEQUENCE [LARGE SCALE GENOMIC DNA]</scope>
    <source>
        <strain evidence="6 7">DSM 1709</strain>
    </source>
</reference>
<keyword evidence="1" id="KW-0001">2Fe-2S</keyword>
<keyword evidence="2" id="KW-0479">Metal-binding</keyword>
<evidence type="ECO:0000313" key="6">
    <source>
        <dbReference type="EMBL" id="TCP02574.1"/>
    </source>
</evidence>
<dbReference type="RefSeq" id="WP_132647144.1">
    <property type="nucleotide sequence ID" value="NZ_CP181386.1"/>
</dbReference>
<evidence type="ECO:0000313" key="7">
    <source>
        <dbReference type="Proteomes" id="UP000295106"/>
    </source>
</evidence>